<proteinExistence type="predicted"/>
<evidence type="ECO:0000313" key="1">
    <source>
        <dbReference type="EMBL" id="KAH6640333.1"/>
    </source>
</evidence>
<evidence type="ECO:0000313" key="2">
    <source>
        <dbReference type="Proteomes" id="UP000724584"/>
    </source>
</evidence>
<sequence length="1389" mass="155785">MISHVHGVVFLSTPHRGSSHAGSLNKLLSVTVGTKKVYVTELESNSTSIEDINEQFRSVGKGLRLASMYETLPTKMFPGIKKLIVAKDTGILNYPGEVSGPANADHHTICKYRNRNDENYILFIAFLKQMSENLTTPLHTLESILGIIEDPVEDLDKFASQGLQGSGEWLRRRKSFEHWLSDPNEDARLFCLTGMPGSGKSTLAAMTIRHLQQGFLGQSCQYHFFTESQPTKRSLAYCLRSIAFQIATTHDAFTERLVRLHRDVGDELSSQKYQTIWAKVFQGILFKIDIGYTLHWVFDAVDEAENPLMLLNLVSQINSSSGIKIMLFSRPNKDIIATVEHRAKGAILDTITTGDTAQDIEAYVRSVVTATLPKESHIQAQIIDQIISRTEGSFLWARLALDTLQQNWHTSGDIQKAFEIIPQDMQSLYRTMLSAVKSQSQRLQDMAQRILAWATCSFRPMKLAEVQAALEPEFGEFTSLKDTAIQLCGHFVRLDGETISLIHATAREFLTTPDGNEPGFISWQDSQEVLAKACLQYLCNDRWRHILSRVSEADGMHEDRLTVLYDTHPLLSYALNYWAYHVRHSSVTSPALLEHLKLFFSKHVLCWIQAVALSRSLRTLPLASQYIKLYLRKRQGAHSSSLATTSPPGGVPNTFEVPFLDRWAVDLVRLLGQFGNNLAENPSSIFKHIPPFCPRNSIISQFAVPQNNALIQVTGIHSRLWGDNIARLSVGYDETASKVRCTGVYFLTLISNNGTVIVWSAETCEELRRFEHGEWVTLLETNTTGSAAATSGRLSFKIWDISSGQLLHTITRDPKLRPVQMAFGAVETQLVVGYDNCLVVWYDIQTGAEVRRFTTEKSDKLRGCPRLTSLSPDQSQVAIAFPGQPVTVWETNDASLASSRQCLRAVDGTRSSASDPYSISEVAVWHPNGESLYIIYFDMVLVHWDLATDETTEFEHTEAREMVINSDGTLLLTANFSGVLSVWALPRFNLVYRLHGNGLLRDMAFSPNSRRIYNTTGSLCCVWEPDALVGPDNNDRHENGQGSEGDELVGEAVPEPVYSENTTGTHVSALTYESGGEFYCCGREDGTVSIHNLKNGKIARKVCDHGPRADVASLGWSPSAKFLASGDDMGKVIVKKLRIKEDERWAVYPVLETRIADGFADQFVFSRDEEFLLISAPLHDQVWDLGTKSKIWATSREEERSRQWINHPFDETRLLLVEQNQIHVHEWQNPNKKLIHNIVNTTPADYGDIKAPQLMPTPSSGTARVQALAETNNQQYLVCQTPSEDGKTPFKNKKGKVLLSLLQATDLRGPTSMLQERIRRQPLFGLSASVQRFLGCHRGKFVFIDHGNWYVLILLLASRCRCYLHASAFANGPQYNGRLVHQGLIYENI</sequence>
<protein>
    <submittedName>
        <fullName evidence="1">Uncharacterized protein</fullName>
    </submittedName>
</protein>
<keyword evidence="2" id="KW-1185">Reference proteome</keyword>
<dbReference type="EMBL" id="JAGIZQ010000002">
    <property type="protein sequence ID" value="KAH6640333.1"/>
    <property type="molecule type" value="Genomic_DNA"/>
</dbReference>
<reference evidence="1 2" key="1">
    <citation type="journal article" date="2021" name="Nat. Commun.">
        <title>Genetic determinants of endophytism in the Arabidopsis root mycobiome.</title>
        <authorList>
            <person name="Mesny F."/>
            <person name="Miyauchi S."/>
            <person name="Thiergart T."/>
            <person name="Pickel B."/>
            <person name="Atanasova L."/>
            <person name="Karlsson M."/>
            <person name="Huettel B."/>
            <person name="Barry K.W."/>
            <person name="Haridas S."/>
            <person name="Chen C."/>
            <person name="Bauer D."/>
            <person name="Andreopoulos W."/>
            <person name="Pangilinan J."/>
            <person name="LaButti K."/>
            <person name="Riley R."/>
            <person name="Lipzen A."/>
            <person name="Clum A."/>
            <person name="Drula E."/>
            <person name="Henrissat B."/>
            <person name="Kohler A."/>
            <person name="Grigoriev I.V."/>
            <person name="Martin F.M."/>
            <person name="Hacquard S."/>
        </authorList>
    </citation>
    <scope>NUCLEOTIDE SEQUENCE [LARGE SCALE GENOMIC DNA]</scope>
    <source>
        <strain evidence="1 2">MPI-SDFR-AT-0079</strain>
    </source>
</reference>
<organism evidence="1 2">
    <name type="scientific">Chaetomium tenue</name>
    <dbReference type="NCBI Taxonomy" id="1854479"/>
    <lineage>
        <taxon>Eukaryota</taxon>
        <taxon>Fungi</taxon>
        <taxon>Dikarya</taxon>
        <taxon>Ascomycota</taxon>
        <taxon>Pezizomycotina</taxon>
        <taxon>Sordariomycetes</taxon>
        <taxon>Sordariomycetidae</taxon>
        <taxon>Sordariales</taxon>
        <taxon>Chaetomiaceae</taxon>
        <taxon>Chaetomium</taxon>
    </lineage>
</organism>
<gene>
    <name evidence="1" type="ORF">F5144DRAFT_483160</name>
</gene>
<dbReference type="Proteomes" id="UP000724584">
    <property type="component" value="Unassembled WGS sequence"/>
</dbReference>
<accession>A0ACB7PFD1</accession>
<name>A0ACB7PFD1_9PEZI</name>
<comment type="caution">
    <text evidence="1">The sequence shown here is derived from an EMBL/GenBank/DDBJ whole genome shotgun (WGS) entry which is preliminary data.</text>
</comment>